<keyword evidence="3" id="KW-1185">Reference proteome</keyword>
<sequence length="163" mass="16922">MSAPSVPTSGLAATPAVRTRVRYGSSRPSVSVTLSRSTRSTEVPSETSTPRRRGGETLQTGGRLGARVAAAHHDEPQPGGPFRLVRGGVGQVEPVVEGGRERDPGLARPQSALQAAGARDSGETAAGDEDPRRRHAPEHALPAGVSVLPCRTDRPVRHGSGDC</sequence>
<proteinExistence type="predicted"/>
<evidence type="ECO:0000256" key="1">
    <source>
        <dbReference type="SAM" id="MobiDB-lite"/>
    </source>
</evidence>
<dbReference type="EMBL" id="BAAABX010000069">
    <property type="protein sequence ID" value="GAA0432517.1"/>
    <property type="molecule type" value="Genomic_DNA"/>
</dbReference>
<accession>A0ABP3IZR9</accession>
<gene>
    <name evidence="2" type="ORF">GCM10010357_62620</name>
</gene>
<feature type="compositionally biased region" description="Low complexity" evidence="1">
    <location>
        <begin position="25"/>
        <end position="43"/>
    </location>
</feature>
<feature type="compositionally biased region" description="Basic and acidic residues" evidence="1">
    <location>
        <begin position="151"/>
        <end position="163"/>
    </location>
</feature>
<evidence type="ECO:0000313" key="2">
    <source>
        <dbReference type="EMBL" id="GAA0432517.1"/>
    </source>
</evidence>
<feature type="region of interest" description="Disordered" evidence="1">
    <location>
        <begin position="94"/>
        <end position="163"/>
    </location>
</feature>
<name>A0ABP3IZR9_9ACTN</name>
<organism evidence="2 3">
    <name type="scientific">Streptomyces luteireticuli</name>
    <dbReference type="NCBI Taxonomy" id="173858"/>
    <lineage>
        <taxon>Bacteria</taxon>
        <taxon>Bacillati</taxon>
        <taxon>Actinomycetota</taxon>
        <taxon>Actinomycetes</taxon>
        <taxon>Kitasatosporales</taxon>
        <taxon>Streptomycetaceae</taxon>
        <taxon>Streptomyces</taxon>
    </lineage>
</organism>
<reference evidence="3" key="1">
    <citation type="journal article" date="2019" name="Int. J. Syst. Evol. Microbiol.">
        <title>The Global Catalogue of Microorganisms (GCM) 10K type strain sequencing project: providing services to taxonomists for standard genome sequencing and annotation.</title>
        <authorList>
            <consortium name="The Broad Institute Genomics Platform"/>
            <consortium name="The Broad Institute Genome Sequencing Center for Infectious Disease"/>
            <person name="Wu L."/>
            <person name="Ma J."/>
        </authorList>
    </citation>
    <scope>NUCLEOTIDE SEQUENCE [LARGE SCALE GENOMIC DNA]</scope>
    <source>
        <strain evidence="3">JCM 4788</strain>
    </source>
</reference>
<protein>
    <submittedName>
        <fullName evidence="2">Uncharacterized protein</fullName>
    </submittedName>
</protein>
<comment type="caution">
    <text evidence="2">The sequence shown here is derived from an EMBL/GenBank/DDBJ whole genome shotgun (WGS) entry which is preliminary data.</text>
</comment>
<dbReference type="Proteomes" id="UP001500879">
    <property type="component" value="Unassembled WGS sequence"/>
</dbReference>
<feature type="region of interest" description="Disordered" evidence="1">
    <location>
        <begin position="1"/>
        <end position="65"/>
    </location>
</feature>
<evidence type="ECO:0000313" key="3">
    <source>
        <dbReference type="Proteomes" id="UP001500879"/>
    </source>
</evidence>